<dbReference type="CDD" id="cd06579">
    <property type="entry name" value="TM_PBP1_transp_AraH_like"/>
    <property type="match status" value="1"/>
</dbReference>
<feature type="transmembrane region" description="Helical" evidence="11">
    <location>
        <begin position="12"/>
        <end position="34"/>
    </location>
</feature>
<dbReference type="Pfam" id="PF02653">
    <property type="entry name" value="BPD_transp_2"/>
    <property type="match status" value="1"/>
</dbReference>
<dbReference type="RefSeq" id="WP_147739420.1">
    <property type="nucleotide sequence ID" value="NZ_SAXU01000001.1"/>
</dbReference>
<keyword evidence="4" id="KW-1003">Cell membrane</keyword>
<feature type="transmembrane region" description="Helical" evidence="11">
    <location>
        <begin position="96"/>
        <end position="123"/>
    </location>
</feature>
<dbReference type="EMBL" id="SAXU01000001">
    <property type="protein sequence ID" value="TXJ21493.1"/>
    <property type="molecule type" value="Genomic_DNA"/>
</dbReference>
<dbReference type="InterPro" id="IPR001851">
    <property type="entry name" value="ABC_transp_permease"/>
</dbReference>
<dbReference type="GO" id="GO:0005886">
    <property type="term" value="C:plasma membrane"/>
    <property type="evidence" value="ECO:0007669"/>
    <property type="project" value="UniProtKB-SubCell"/>
</dbReference>
<dbReference type="AlphaFoldDB" id="A0A5C8D8V8"/>
<evidence type="ECO:0000256" key="11">
    <source>
        <dbReference type="SAM" id="Phobius"/>
    </source>
</evidence>
<comment type="subcellular location">
    <subcellularLocation>
        <location evidence="1">Cell membrane</location>
        <topology evidence="1">Multi-pass membrane protein</topology>
    </subcellularLocation>
</comment>
<evidence type="ECO:0000313" key="13">
    <source>
        <dbReference type="Proteomes" id="UP000324638"/>
    </source>
</evidence>
<dbReference type="PANTHER" id="PTHR32196">
    <property type="entry name" value="ABC TRANSPORTER PERMEASE PROTEIN YPHD-RELATED-RELATED"/>
    <property type="match status" value="1"/>
</dbReference>
<protein>
    <recommendedName>
        <fullName evidence="10">Autoinducer 2 import system permease protein LsrC</fullName>
    </recommendedName>
</protein>
<dbReference type="PANTHER" id="PTHR32196:SF29">
    <property type="entry name" value="AUTOINDUCER 2 IMPORT SYSTEM PERMEASE PROTEIN LSRC"/>
    <property type="match status" value="1"/>
</dbReference>
<comment type="caution">
    <text evidence="12">The sequence shown here is derived from an EMBL/GenBank/DDBJ whole genome shotgun (WGS) entry which is preliminary data.</text>
</comment>
<keyword evidence="5" id="KW-0997">Cell inner membrane</keyword>
<keyword evidence="3" id="KW-0813">Transport</keyword>
<evidence type="ECO:0000256" key="10">
    <source>
        <dbReference type="ARBA" id="ARBA00039382"/>
    </source>
</evidence>
<evidence type="ECO:0000256" key="3">
    <source>
        <dbReference type="ARBA" id="ARBA00022448"/>
    </source>
</evidence>
<keyword evidence="8 11" id="KW-0472">Membrane</keyword>
<sequence>MRYLKNKLRELFVKRETLVFIILTLIILLCGAFNRDFIRINNLLGILVSSLILIMLSVGETFVIITKGIDVSVGAIMGLSAVCMGMVANINSEISYFVAILVGLSAGVINGFGISIIGIPPIIMTLGTMGLYRGLMPIITGGSWVDSVPQSIKIIAQIKVFNINLFIIIVFFIILISMLILRFFSITKSFYAVGGNEEGAFNLGISVRATKFFAYLISGFFASIAAIIFVSQLSFIPMNAGNGEEMRAIASSVLGGVSLSGGIGTPISSTIGAIFLTTINSVLIFLKVPSYWNDAIAGAILIAIVLSDYRVRKYLEDMRKRARFSSVRIKSKIEKISRSAK</sequence>
<evidence type="ECO:0000256" key="1">
    <source>
        <dbReference type="ARBA" id="ARBA00004651"/>
    </source>
</evidence>
<dbReference type="GO" id="GO:0022857">
    <property type="term" value="F:transmembrane transporter activity"/>
    <property type="evidence" value="ECO:0007669"/>
    <property type="project" value="InterPro"/>
</dbReference>
<feature type="transmembrane region" description="Helical" evidence="11">
    <location>
        <begin position="212"/>
        <end position="236"/>
    </location>
</feature>
<feature type="transmembrane region" description="Helical" evidence="11">
    <location>
        <begin position="163"/>
        <end position="184"/>
    </location>
</feature>
<proteinExistence type="predicted"/>
<feature type="transmembrane region" description="Helical" evidence="11">
    <location>
        <begin position="291"/>
        <end position="311"/>
    </location>
</feature>
<organism evidence="12 13">
    <name type="scientific">Brachyspira aalborgi</name>
    <dbReference type="NCBI Taxonomy" id="29522"/>
    <lineage>
        <taxon>Bacteria</taxon>
        <taxon>Pseudomonadati</taxon>
        <taxon>Spirochaetota</taxon>
        <taxon>Spirochaetia</taxon>
        <taxon>Brachyspirales</taxon>
        <taxon>Brachyspiraceae</taxon>
        <taxon>Brachyspira</taxon>
    </lineage>
</organism>
<evidence type="ECO:0000313" key="12">
    <source>
        <dbReference type="EMBL" id="TXJ21493.1"/>
    </source>
</evidence>
<reference evidence="12 13" key="1">
    <citation type="journal article" date="1992" name="Lakartidningen">
        <title>[Penicillin V and not amoxicillin is the first choice preparation in acute otitis].</title>
        <authorList>
            <person name="Kamme C."/>
            <person name="Lundgren K."/>
            <person name="Prellner K."/>
        </authorList>
    </citation>
    <scope>NUCLEOTIDE SEQUENCE [LARGE SCALE GENOMIC DNA]</scope>
    <source>
        <strain evidence="12 13">513A</strain>
    </source>
</reference>
<evidence type="ECO:0000256" key="2">
    <source>
        <dbReference type="ARBA" id="ARBA00011262"/>
    </source>
</evidence>
<evidence type="ECO:0000256" key="4">
    <source>
        <dbReference type="ARBA" id="ARBA00022475"/>
    </source>
</evidence>
<keyword evidence="6 11" id="KW-0812">Transmembrane</keyword>
<evidence type="ECO:0000256" key="9">
    <source>
        <dbReference type="ARBA" id="ARBA00025439"/>
    </source>
</evidence>
<evidence type="ECO:0000256" key="5">
    <source>
        <dbReference type="ARBA" id="ARBA00022519"/>
    </source>
</evidence>
<comment type="function">
    <text evidence="9">Part of the ABC transporter complex LsrABCD involved in autoinducer 2 (AI-2) import. Probably responsible for the translocation of the substrate across the membrane.</text>
</comment>
<evidence type="ECO:0000256" key="6">
    <source>
        <dbReference type="ARBA" id="ARBA00022692"/>
    </source>
</evidence>
<gene>
    <name evidence="12" type="ORF">EPJ79_10315</name>
</gene>
<keyword evidence="7 11" id="KW-1133">Transmembrane helix</keyword>
<accession>A0A5C8D8V8</accession>
<evidence type="ECO:0000256" key="8">
    <source>
        <dbReference type="ARBA" id="ARBA00023136"/>
    </source>
</evidence>
<comment type="subunit">
    <text evidence="2">The complex is composed of two ATP-binding proteins (LsrA), two transmembrane proteins (LsrC and LsrD) and a solute-binding protein (LsrB).</text>
</comment>
<feature type="transmembrane region" description="Helical" evidence="11">
    <location>
        <begin position="248"/>
        <end position="279"/>
    </location>
</feature>
<feature type="transmembrane region" description="Helical" evidence="11">
    <location>
        <begin position="71"/>
        <end position="90"/>
    </location>
</feature>
<name>A0A5C8D8V8_9SPIR</name>
<feature type="transmembrane region" description="Helical" evidence="11">
    <location>
        <begin position="40"/>
        <end position="59"/>
    </location>
</feature>
<evidence type="ECO:0000256" key="7">
    <source>
        <dbReference type="ARBA" id="ARBA00022989"/>
    </source>
</evidence>
<dbReference type="Proteomes" id="UP000324638">
    <property type="component" value="Unassembled WGS sequence"/>
</dbReference>